<comment type="caution">
    <text evidence="12">The sequence shown here is derived from an EMBL/GenBank/DDBJ whole genome shotgun (WGS) entry which is preliminary data.</text>
</comment>
<evidence type="ECO:0000256" key="7">
    <source>
        <dbReference type="ARBA" id="ARBA00023619"/>
    </source>
</evidence>
<evidence type="ECO:0000256" key="2">
    <source>
        <dbReference type="ARBA" id="ARBA00022670"/>
    </source>
</evidence>
<evidence type="ECO:0000259" key="11">
    <source>
        <dbReference type="Pfam" id="PF00082"/>
    </source>
</evidence>
<dbReference type="InterPro" id="IPR036852">
    <property type="entry name" value="Peptidase_S8/S53_dom_sf"/>
</dbReference>
<feature type="active site" description="Charge relay system" evidence="8">
    <location>
        <position position="468"/>
    </location>
</feature>
<keyword evidence="5 8" id="KW-0720">Serine protease</keyword>
<evidence type="ECO:0000256" key="10">
    <source>
        <dbReference type="SAM" id="SignalP"/>
    </source>
</evidence>
<feature type="region of interest" description="Disordered" evidence="9">
    <location>
        <begin position="910"/>
        <end position="973"/>
    </location>
</feature>
<dbReference type="PANTHER" id="PTHR43806:SF11">
    <property type="entry name" value="CEREVISIN-RELATED"/>
    <property type="match status" value="1"/>
</dbReference>
<dbReference type="PROSITE" id="PS00137">
    <property type="entry name" value="SUBTILASE_HIS"/>
    <property type="match status" value="1"/>
</dbReference>
<feature type="domain" description="Peptidase S8/S53" evidence="11">
    <location>
        <begin position="263"/>
        <end position="521"/>
    </location>
</feature>
<gene>
    <name evidence="12" type="ORF">QTG54_014881</name>
</gene>
<feature type="region of interest" description="Disordered" evidence="9">
    <location>
        <begin position="95"/>
        <end position="127"/>
    </location>
</feature>
<feature type="compositionally biased region" description="Low complexity" evidence="9">
    <location>
        <begin position="910"/>
        <end position="942"/>
    </location>
</feature>
<feature type="region of interest" description="Disordered" evidence="9">
    <location>
        <begin position="1349"/>
        <end position="1399"/>
    </location>
</feature>
<evidence type="ECO:0000256" key="9">
    <source>
        <dbReference type="SAM" id="MobiDB-lite"/>
    </source>
</evidence>
<dbReference type="PANTHER" id="PTHR43806">
    <property type="entry name" value="PEPTIDASE S8"/>
    <property type="match status" value="1"/>
</dbReference>
<dbReference type="InterPro" id="IPR023828">
    <property type="entry name" value="Peptidase_S8_Ser-AS"/>
</dbReference>
<dbReference type="EC" id="3.4.21.62" evidence="7"/>
<feature type="compositionally biased region" description="Acidic residues" evidence="9">
    <location>
        <begin position="1351"/>
        <end position="1362"/>
    </location>
</feature>
<feature type="compositionally biased region" description="Gly residues" evidence="9">
    <location>
        <begin position="1376"/>
        <end position="1393"/>
    </location>
</feature>
<dbReference type="Proteomes" id="UP001224775">
    <property type="component" value="Unassembled WGS sequence"/>
</dbReference>
<comment type="similarity">
    <text evidence="1 8">Belongs to the peptidase S8 family.</text>
</comment>
<dbReference type="GO" id="GO:0006508">
    <property type="term" value="P:proteolysis"/>
    <property type="evidence" value="ECO:0007669"/>
    <property type="project" value="UniProtKB-KW"/>
</dbReference>
<evidence type="ECO:0000256" key="4">
    <source>
        <dbReference type="ARBA" id="ARBA00022801"/>
    </source>
</evidence>
<dbReference type="GO" id="GO:0005615">
    <property type="term" value="C:extracellular space"/>
    <property type="evidence" value="ECO:0007669"/>
    <property type="project" value="TreeGrafter"/>
</dbReference>
<evidence type="ECO:0000256" key="6">
    <source>
        <dbReference type="ARBA" id="ARBA00023529"/>
    </source>
</evidence>
<dbReference type="InterPro" id="IPR034202">
    <property type="entry name" value="Subtilisin_Carlsberg-like"/>
</dbReference>
<name>A0AAD8XVJ1_9STRA</name>
<feature type="compositionally biased region" description="Low complexity" evidence="9">
    <location>
        <begin position="956"/>
        <end position="973"/>
    </location>
</feature>
<feature type="signal peptide" evidence="10">
    <location>
        <begin position="1"/>
        <end position="26"/>
    </location>
</feature>
<feature type="chain" id="PRO_5042122221" description="subtilisin" evidence="10">
    <location>
        <begin position="27"/>
        <end position="1399"/>
    </location>
</feature>
<dbReference type="EMBL" id="JATAAI010000039">
    <property type="protein sequence ID" value="KAK1734374.1"/>
    <property type="molecule type" value="Genomic_DNA"/>
</dbReference>
<proteinExistence type="inferred from homology"/>
<dbReference type="InterPro" id="IPR015500">
    <property type="entry name" value="Peptidase_S8_subtilisin-rel"/>
</dbReference>
<feature type="compositionally biased region" description="Basic and acidic residues" evidence="9">
    <location>
        <begin position="100"/>
        <end position="121"/>
    </location>
</feature>
<organism evidence="12 13">
    <name type="scientific">Skeletonema marinoi</name>
    <dbReference type="NCBI Taxonomy" id="267567"/>
    <lineage>
        <taxon>Eukaryota</taxon>
        <taxon>Sar</taxon>
        <taxon>Stramenopiles</taxon>
        <taxon>Ochrophyta</taxon>
        <taxon>Bacillariophyta</taxon>
        <taxon>Coscinodiscophyceae</taxon>
        <taxon>Thalassiosirophycidae</taxon>
        <taxon>Thalassiosirales</taxon>
        <taxon>Skeletonemataceae</taxon>
        <taxon>Skeletonema</taxon>
        <taxon>Skeletonema marinoi-dohrnii complex</taxon>
    </lineage>
</organism>
<dbReference type="GO" id="GO:0004252">
    <property type="term" value="F:serine-type endopeptidase activity"/>
    <property type="evidence" value="ECO:0007669"/>
    <property type="project" value="UniProtKB-UniRule"/>
</dbReference>
<comment type="catalytic activity">
    <reaction evidence="6">
        <text>Hydrolysis of proteins with broad specificity for peptide bonds, and a preference for a large uncharged residue in P1. Hydrolyzes peptide amides.</text>
        <dbReference type="EC" id="3.4.21.62"/>
    </reaction>
</comment>
<evidence type="ECO:0000256" key="3">
    <source>
        <dbReference type="ARBA" id="ARBA00022723"/>
    </source>
</evidence>
<protein>
    <recommendedName>
        <fullName evidence="7">subtilisin</fullName>
        <ecNumber evidence="7">3.4.21.62</ecNumber>
    </recommendedName>
</protein>
<accession>A0AAD8XVJ1</accession>
<dbReference type="GO" id="GO:0046872">
    <property type="term" value="F:metal ion binding"/>
    <property type="evidence" value="ECO:0007669"/>
    <property type="project" value="UniProtKB-KW"/>
</dbReference>
<dbReference type="SUPFAM" id="SSF52743">
    <property type="entry name" value="Subtilisin-like"/>
    <property type="match status" value="1"/>
</dbReference>
<dbReference type="Pfam" id="PF00526">
    <property type="entry name" value="Dicty_CTDC"/>
    <property type="match status" value="3"/>
</dbReference>
<keyword evidence="10" id="KW-0732">Signal</keyword>
<sequence>MTFLSKGALALSLCVAASAAIRTASAAGDFTASDSDFNVLSEEEAVDPYDLWDSGATQTLLVSYATVKGHEEVVAHSKKAGKKMKEQNVVYAKAQKLKGSKSEKTDSSSDKKGKKGDDKKEKGKGKARKLRWLQEDGAVTTGFSILELETDDLEAEIAALSELEGVTAVEMDTIMHIESMEYQQKLRGGGGVADHIREIQDSIRATAEQFPDDEIEFSPNLEGEEAEAALHGRRLAETTPYGINLVNASHVWSKTAPAAAEPIKICVVDTGYDLGHPDLPSDVAHNVSGWHQVNSDGSTPFNLWDVDGHGHGTHCAGTIGAIGNNEIGVTSVNPDPTKFQFFIGKGLSNSGSGSNANVVKAVEACVNAGAKVISMSLGGSGYSSVTDTFYKDQYDKGVLVIAAAGNSGRDSWGYPAGYSAVVSVGSVMSSRSLSNFSTRNEQVEITGPGHSVLSTHKNNGYTTMSGTSMACPHVAGVAALLWTHFPQCTNNQIRNAMIQSSREPPSEPRNTAGWDKYYGWGIVNAGDAYELLKQGCEVAGGATDPPEGGELHDLALGGKDQKNVGCTIDAHCEQGNPCLGEFVCNAGTCEQVAGSAPVCDDGLKCTIDTCDPSKPYDVLTDLCVFTPKPCEDGNKCNGIRDCDEATGNCYEKESVVDCNDGNFCTTDTCNPSTGVCSNTAVTCNDNNACTLNDTCDPAVGCIFGQPQADCCGNAECEADETETTCPLDCGTSLTTSFDTSIANRVELGPMFDIATKAKNLTIAGFDLNCYVPNGIESKVFVYSLPGGNYGDNGNWHTKSRWDKVLETSISCNGFGTPTFVALAEGVAVPKNSKHSFFINIYTDSSATGYWFHKSMYPPSGKTARYSPLDEDSYLQIQTGSGNYCISGFCAMISPRRPAITIHYATINDSPTTSPTISSMPSTPVPTFTPTTKPTPLPTTLAPTPVPTATPTPAPTSTPTATPSTAPSESLAPTPFEPMQVTIASPPTNGAHIVPSYYFDVQGGTVDSILTNMKITTYASSQAITVFAKRGTGKLSEGTPCDWELVAETAVQSTGYWKTIYPNWTNGFKPVELFAGETISLHVTSTGRLLGKYSGSSSLKYNTAFMTTPSTHTLPGTKLFHGSYGKAGMFKNYPSHYSARTFMGALDFETVAPGSTMSPTSAPTAKFSPNQVESTGADTLTEATSQGIQFDIHADSSAIILRKLNMLVEAGSHFVEVWYRNGSYKGSSSGCAHHNNWCNQWTKAAGGDITSTGGLTSSPALSILVSPGQTIGLTVVFPKAGLVVGGGVGENSSDGVLTIVAGGAAVTDYYGNEVNSSHVLNEDESISFRGVIDYDLANSFCASISAQNEVLSDVDDDEPDVTGDDITNPDGPDGDGDGAGGPMDGDGPMDGYGDGFDSLS</sequence>
<dbReference type="PROSITE" id="PS51892">
    <property type="entry name" value="SUBTILASE"/>
    <property type="match status" value="1"/>
</dbReference>
<dbReference type="InterPro" id="IPR001673">
    <property type="entry name" value="S_mold_repeat"/>
</dbReference>
<evidence type="ECO:0000256" key="5">
    <source>
        <dbReference type="ARBA" id="ARBA00022825"/>
    </source>
</evidence>
<evidence type="ECO:0000256" key="1">
    <source>
        <dbReference type="ARBA" id="ARBA00011073"/>
    </source>
</evidence>
<reference evidence="12" key="1">
    <citation type="submission" date="2023-06" db="EMBL/GenBank/DDBJ databases">
        <title>Survivors Of The Sea: Transcriptome response of Skeletonema marinoi to long-term dormancy.</title>
        <authorList>
            <person name="Pinder M.I.M."/>
            <person name="Kourtchenko O."/>
            <person name="Robertson E.K."/>
            <person name="Larsson T."/>
            <person name="Maumus F."/>
            <person name="Osuna-Cruz C.M."/>
            <person name="Vancaester E."/>
            <person name="Stenow R."/>
            <person name="Vandepoele K."/>
            <person name="Ploug H."/>
            <person name="Bruchert V."/>
            <person name="Godhe A."/>
            <person name="Topel M."/>
        </authorList>
    </citation>
    <scope>NUCLEOTIDE SEQUENCE</scope>
    <source>
        <strain evidence="12">R05AC</strain>
    </source>
</reference>
<feature type="compositionally biased region" description="Pro residues" evidence="9">
    <location>
        <begin position="943"/>
        <end position="955"/>
    </location>
</feature>
<dbReference type="Pfam" id="PF00082">
    <property type="entry name" value="Peptidase_S8"/>
    <property type="match status" value="1"/>
</dbReference>
<dbReference type="InterPro" id="IPR050131">
    <property type="entry name" value="Peptidase_S8_subtilisin-like"/>
</dbReference>
<dbReference type="InterPro" id="IPR000209">
    <property type="entry name" value="Peptidase_S8/S53_dom"/>
</dbReference>
<dbReference type="PROSITE" id="PS00138">
    <property type="entry name" value="SUBTILASE_SER"/>
    <property type="match status" value="1"/>
</dbReference>
<dbReference type="Gene3D" id="3.40.50.200">
    <property type="entry name" value="Peptidase S8/S53 domain"/>
    <property type="match status" value="1"/>
</dbReference>
<evidence type="ECO:0000313" key="13">
    <source>
        <dbReference type="Proteomes" id="UP001224775"/>
    </source>
</evidence>
<feature type="active site" description="Charge relay system" evidence="8">
    <location>
        <position position="311"/>
    </location>
</feature>
<keyword evidence="3" id="KW-0479">Metal-binding</keyword>
<feature type="active site" description="Charge relay system" evidence="8">
    <location>
        <position position="269"/>
    </location>
</feature>
<dbReference type="InterPro" id="IPR022398">
    <property type="entry name" value="Peptidase_S8_His-AS"/>
</dbReference>
<dbReference type="CDD" id="cd07477">
    <property type="entry name" value="Peptidases_S8_Subtilisin_subset"/>
    <property type="match status" value="1"/>
</dbReference>
<evidence type="ECO:0000256" key="8">
    <source>
        <dbReference type="PROSITE-ProRule" id="PRU01240"/>
    </source>
</evidence>
<keyword evidence="13" id="KW-1185">Reference proteome</keyword>
<dbReference type="PRINTS" id="PR00723">
    <property type="entry name" value="SUBTILISIN"/>
</dbReference>
<keyword evidence="2 8" id="KW-0645">Protease</keyword>
<keyword evidence="4 8" id="KW-0378">Hydrolase</keyword>
<evidence type="ECO:0000313" key="12">
    <source>
        <dbReference type="EMBL" id="KAK1734374.1"/>
    </source>
</evidence>